<protein>
    <submittedName>
        <fullName evidence="10">Lipoprotein releasing system transmembrane protein LolC</fullName>
    </submittedName>
</protein>
<dbReference type="AlphaFoldDB" id="A0A6S6SCZ5"/>
<feature type="transmembrane region" description="Helical" evidence="7">
    <location>
        <begin position="29"/>
        <end position="55"/>
    </location>
</feature>
<dbReference type="PANTHER" id="PTHR30489">
    <property type="entry name" value="LIPOPROTEIN-RELEASING SYSTEM TRANSMEMBRANE PROTEIN LOLE"/>
    <property type="match status" value="1"/>
</dbReference>
<evidence type="ECO:0000256" key="7">
    <source>
        <dbReference type="SAM" id="Phobius"/>
    </source>
</evidence>
<keyword evidence="10" id="KW-0449">Lipoprotein</keyword>
<keyword evidence="5 7" id="KW-1133">Transmembrane helix</keyword>
<keyword evidence="6 7" id="KW-0472">Membrane</keyword>
<evidence type="ECO:0000256" key="5">
    <source>
        <dbReference type="ARBA" id="ARBA00022989"/>
    </source>
</evidence>
<keyword evidence="3" id="KW-1003">Cell membrane</keyword>
<evidence type="ECO:0000259" key="9">
    <source>
        <dbReference type="Pfam" id="PF12704"/>
    </source>
</evidence>
<comment type="similarity">
    <text evidence="2">Belongs to the ABC-4 integral membrane protein family. LolC/E subfamily.</text>
</comment>
<dbReference type="InterPro" id="IPR003838">
    <property type="entry name" value="ABC3_permease_C"/>
</dbReference>
<reference evidence="10" key="1">
    <citation type="submission" date="2020-01" db="EMBL/GenBank/DDBJ databases">
        <authorList>
            <person name="Meier V. D."/>
            <person name="Meier V D."/>
        </authorList>
    </citation>
    <scope>NUCLEOTIDE SEQUENCE</scope>
    <source>
        <strain evidence="10">HLG_WM_MAG_01</strain>
    </source>
</reference>
<evidence type="ECO:0000256" key="3">
    <source>
        <dbReference type="ARBA" id="ARBA00022475"/>
    </source>
</evidence>
<feature type="domain" description="ABC3 transporter permease C-terminal" evidence="8">
    <location>
        <begin position="274"/>
        <end position="399"/>
    </location>
</feature>
<evidence type="ECO:0000256" key="6">
    <source>
        <dbReference type="ARBA" id="ARBA00023136"/>
    </source>
</evidence>
<evidence type="ECO:0000256" key="2">
    <source>
        <dbReference type="ARBA" id="ARBA00005236"/>
    </source>
</evidence>
<evidence type="ECO:0000313" key="10">
    <source>
        <dbReference type="EMBL" id="CAA6804086.1"/>
    </source>
</evidence>
<dbReference type="GO" id="GO:0098797">
    <property type="term" value="C:plasma membrane protein complex"/>
    <property type="evidence" value="ECO:0007669"/>
    <property type="project" value="TreeGrafter"/>
</dbReference>
<dbReference type="Pfam" id="PF02687">
    <property type="entry name" value="FtsX"/>
    <property type="match status" value="1"/>
</dbReference>
<name>A0A6S6SCZ5_9BACT</name>
<feature type="transmembrane region" description="Helical" evidence="7">
    <location>
        <begin position="271"/>
        <end position="297"/>
    </location>
</feature>
<evidence type="ECO:0000259" key="8">
    <source>
        <dbReference type="Pfam" id="PF02687"/>
    </source>
</evidence>
<dbReference type="InterPro" id="IPR025857">
    <property type="entry name" value="MacB_PCD"/>
</dbReference>
<feature type="transmembrane region" description="Helical" evidence="7">
    <location>
        <begin position="365"/>
        <end position="385"/>
    </location>
</feature>
<dbReference type="PANTHER" id="PTHR30489:SF0">
    <property type="entry name" value="LIPOPROTEIN-RELEASING SYSTEM TRANSMEMBRANE PROTEIN LOLE"/>
    <property type="match status" value="1"/>
</dbReference>
<dbReference type="Pfam" id="PF12704">
    <property type="entry name" value="MacB_PCD"/>
    <property type="match status" value="1"/>
</dbReference>
<evidence type="ECO:0000256" key="1">
    <source>
        <dbReference type="ARBA" id="ARBA00004651"/>
    </source>
</evidence>
<dbReference type="EMBL" id="CACVAS010000030">
    <property type="protein sequence ID" value="CAA6804086.1"/>
    <property type="molecule type" value="Genomic_DNA"/>
</dbReference>
<comment type="subcellular location">
    <subcellularLocation>
        <location evidence="1">Cell membrane</location>
        <topology evidence="1">Multi-pass membrane protein</topology>
    </subcellularLocation>
</comment>
<keyword evidence="4 7" id="KW-0812">Transmembrane</keyword>
<sequence length="406" mass="45481">MSRSSSKPNNQFIKKIIKHYLKYDKENPFIFISSMLAFLGIAAGVMVLMLAMGIMNGMQQEFTKKLFVMNYPLTVLPLEDNAVDDSLIDTLQKHFPKLEFSPYYSTQVITKNDGAVQGSLLYGVDYDKEAKINNIFAEARGTEKSKYRVVMGEGLSFEMNAPKGEKVTLYFSEQQAIGFGTMPLQKRFVIDGIFKSGLQAYDKAIMYAPLEAFEKLLKRPHGSYDGLHIYTKNPMDEIKNIKSHLPKNVVIEGWWQQNGNFFAAIEMEKKALFLVLLLIILVASLNIISSLLMTVMSRRSEIALLRTLGATKQEIKSIFFKLGLIIGSAGILVGTLLGTLGIWVLTTFDIISMPEDVYGTSKLPIDLMMSDFILILLGTSIIIFLSSLYPAKKAAQTDPLSVLRNE</sequence>
<gene>
    <name evidence="10" type="ORF">HELGO_WM2870</name>
</gene>
<dbReference type="GO" id="GO:0044874">
    <property type="term" value="P:lipoprotein localization to outer membrane"/>
    <property type="evidence" value="ECO:0007669"/>
    <property type="project" value="TreeGrafter"/>
</dbReference>
<organism evidence="10">
    <name type="scientific">uncultured Sulfurovum sp</name>
    <dbReference type="NCBI Taxonomy" id="269237"/>
    <lineage>
        <taxon>Bacteria</taxon>
        <taxon>Pseudomonadati</taxon>
        <taxon>Campylobacterota</taxon>
        <taxon>Epsilonproteobacteria</taxon>
        <taxon>Campylobacterales</taxon>
        <taxon>Sulfurovaceae</taxon>
        <taxon>Sulfurovum</taxon>
        <taxon>environmental samples</taxon>
    </lineage>
</organism>
<evidence type="ECO:0000256" key="4">
    <source>
        <dbReference type="ARBA" id="ARBA00022692"/>
    </source>
</evidence>
<dbReference type="InterPro" id="IPR051447">
    <property type="entry name" value="Lipoprotein-release_system"/>
</dbReference>
<proteinExistence type="inferred from homology"/>
<accession>A0A6S6SCZ5</accession>
<feature type="domain" description="MacB-like periplasmic core" evidence="9">
    <location>
        <begin position="34"/>
        <end position="220"/>
    </location>
</feature>
<feature type="transmembrane region" description="Helical" evidence="7">
    <location>
        <begin position="318"/>
        <end position="345"/>
    </location>
</feature>